<feature type="compositionally biased region" description="Low complexity" evidence="1">
    <location>
        <begin position="297"/>
        <end position="317"/>
    </location>
</feature>
<sequence>MPAAATGPAAATPAAATVPAAAAAPSAATAPAAPGDPADGSGADEAGVEVTSLLPAELRPGGRVTVRGRVSGGEDGLVGARVELRRAPVRSSSVSSLERWTAPVDEQAAPAADPDDPGGAGGTRGGAGGTAGGVDDPAEDARTEVVVQVGDVPAGEVVPFVAVVEASATGLRSTAGAAGAYGLQVLLLDEATTEGADGPGPVDDERGFLVWTPEVDVAPTRLVTTVPLQGPPPTTTTGLPEEQELLDALAPGGRLDRLLPAAAVLDAGWVVDPVLLAGAAAAAGTTDPGAPAPTTPDDPAATAAPGDEPGDAAEAAGGSAGDAAGGAAGEPAGGAAGGTAGGAGGPQAVAEGAPSADTTASDAPAPDGGSPAGPAQAAAWLAALADGRDGRDVVLADWADPDPARVRSAADPDAAWAVVRAARQAALPDGLAEQLLDGSTRSDVLVVDGPAADRVSGRDVATLAQGRSSVVLPEEAVPLSDPFALSYTPDAVTEVDAGGSTLTAVLADATLGADTAAALEGSPLALTRVVARLATTTLQRPNDPRLLAVTLPADLSPVPGAAQHVADALSGTPWADTVSLSTALGTPPSTEPREPLPGGRSPQVPGVDGLLEALADARQVAAAAAVPEDPVQAAALDLRAAASLSRSTPPEAPAELAALVREQTRGTVDGVQVVPGSRVTLVAAEAGLPVTVVNELDTEVSLVLEVRSRSPRLQVPQARVPVTVQPGQRTVVDVPVVAVASGAAEVESQLTTADGRAWGPVSSVDVTVATQAEGRALTVVGVVVAVVFVVGAARAFVRDRRGRELVGAGPVEP</sequence>
<evidence type="ECO:0000313" key="5">
    <source>
        <dbReference type="Proteomes" id="UP001595685"/>
    </source>
</evidence>
<reference evidence="5" key="1">
    <citation type="journal article" date="2019" name="Int. J. Syst. Evol. Microbiol.">
        <title>The Global Catalogue of Microorganisms (GCM) 10K type strain sequencing project: providing services to taxonomists for standard genome sequencing and annotation.</title>
        <authorList>
            <consortium name="The Broad Institute Genomics Platform"/>
            <consortium name="The Broad Institute Genome Sequencing Center for Infectious Disease"/>
            <person name="Wu L."/>
            <person name="Ma J."/>
        </authorList>
    </citation>
    <scope>NUCLEOTIDE SEQUENCE [LARGE SCALE GENOMIC DNA]</scope>
    <source>
        <strain evidence="5">NCAIM B.02333</strain>
    </source>
</reference>
<name>A0ABV7WIS0_9MICO</name>
<dbReference type="Proteomes" id="UP001595685">
    <property type="component" value="Unassembled WGS sequence"/>
</dbReference>
<comment type="caution">
    <text evidence="4">The sequence shown here is derived from an EMBL/GenBank/DDBJ whole genome shotgun (WGS) entry which is preliminary data.</text>
</comment>
<feature type="compositionally biased region" description="Gly residues" evidence="1">
    <location>
        <begin position="118"/>
        <end position="132"/>
    </location>
</feature>
<feature type="compositionally biased region" description="Gly residues" evidence="1">
    <location>
        <begin position="318"/>
        <end position="345"/>
    </location>
</feature>
<feature type="compositionally biased region" description="Low complexity" evidence="1">
    <location>
        <begin position="1"/>
        <end position="43"/>
    </location>
</feature>
<feature type="region of interest" description="Disordered" evidence="1">
    <location>
        <begin position="283"/>
        <end position="376"/>
    </location>
</feature>
<keyword evidence="2" id="KW-1133">Transmembrane helix</keyword>
<dbReference type="EMBL" id="JBHRWW010000007">
    <property type="protein sequence ID" value="MFC3689123.1"/>
    <property type="molecule type" value="Genomic_DNA"/>
</dbReference>
<keyword evidence="2" id="KW-0472">Membrane</keyword>
<keyword evidence="3" id="KW-0732">Signal</keyword>
<feature type="signal peptide" evidence="3">
    <location>
        <begin position="1"/>
        <end position="23"/>
    </location>
</feature>
<evidence type="ECO:0000313" key="4">
    <source>
        <dbReference type="EMBL" id="MFC3689123.1"/>
    </source>
</evidence>
<protein>
    <submittedName>
        <fullName evidence="4">DUF6049 family protein</fullName>
    </submittedName>
</protein>
<organism evidence="4 5">
    <name type="scientific">Aquipuribacter hungaricus</name>
    <dbReference type="NCBI Taxonomy" id="545624"/>
    <lineage>
        <taxon>Bacteria</taxon>
        <taxon>Bacillati</taxon>
        <taxon>Actinomycetota</taxon>
        <taxon>Actinomycetes</taxon>
        <taxon>Micrococcales</taxon>
        <taxon>Intrasporangiaceae</taxon>
        <taxon>Aquipuribacter</taxon>
    </lineage>
</organism>
<keyword evidence="2" id="KW-0812">Transmembrane</keyword>
<feature type="transmembrane region" description="Helical" evidence="2">
    <location>
        <begin position="776"/>
        <end position="797"/>
    </location>
</feature>
<keyword evidence="5" id="KW-1185">Reference proteome</keyword>
<evidence type="ECO:0000256" key="2">
    <source>
        <dbReference type="SAM" id="Phobius"/>
    </source>
</evidence>
<feature type="region of interest" description="Disordered" evidence="1">
    <location>
        <begin position="579"/>
        <end position="603"/>
    </location>
</feature>
<dbReference type="InterPro" id="IPR046112">
    <property type="entry name" value="DUF6049"/>
</dbReference>
<proteinExistence type="predicted"/>
<feature type="compositionally biased region" description="Low complexity" evidence="1">
    <location>
        <begin position="346"/>
        <end position="376"/>
    </location>
</feature>
<dbReference type="Pfam" id="PF19516">
    <property type="entry name" value="DUF6049"/>
    <property type="match status" value="1"/>
</dbReference>
<feature type="chain" id="PRO_5045101788" evidence="3">
    <location>
        <begin position="24"/>
        <end position="813"/>
    </location>
</feature>
<accession>A0ABV7WIS0</accession>
<dbReference type="RefSeq" id="WP_376985564.1">
    <property type="nucleotide sequence ID" value="NZ_JBHRWW010000007.1"/>
</dbReference>
<feature type="region of interest" description="Disordered" evidence="1">
    <location>
        <begin position="88"/>
        <end position="137"/>
    </location>
</feature>
<evidence type="ECO:0000256" key="1">
    <source>
        <dbReference type="SAM" id="MobiDB-lite"/>
    </source>
</evidence>
<feature type="compositionally biased region" description="Polar residues" evidence="1">
    <location>
        <begin position="579"/>
        <end position="588"/>
    </location>
</feature>
<feature type="region of interest" description="Disordered" evidence="1">
    <location>
        <begin position="1"/>
        <end position="74"/>
    </location>
</feature>
<gene>
    <name evidence="4" type="ORF">ACFOLH_12290</name>
</gene>
<evidence type="ECO:0000256" key="3">
    <source>
        <dbReference type="SAM" id="SignalP"/>
    </source>
</evidence>